<feature type="region of interest" description="Disordered" evidence="4">
    <location>
        <begin position="62"/>
        <end position="269"/>
    </location>
</feature>
<dbReference type="Gene3D" id="1.10.472.80">
    <property type="entry name" value="Ypt/Rab-GAP domain of gyp1p, domain 3"/>
    <property type="match status" value="1"/>
</dbReference>
<evidence type="ECO:0000313" key="6">
    <source>
        <dbReference type="EMBL" id="CAG8466562.1"/>
    </source>
</evidence>
<feature type="domain" description="Rab-GAP TBC" evidence="5">
    <location>
        <begin position="401"/>
        <end position="571"/>
    </location>
</feature>
<dbReference type="Pfam" id="PF23436">
    <property type="entry name" value="RabGap-TBC_2"/>
    <property type="match status" value="1"/>
</dbReference>
<feature type="compositionally biased region" description="Polar residues" evidence="4">
    <location>
        <begin position="84"/>
        <end position="113"/>
    </location>
</feature>
<feature type="compositionally biased region" description="Basic and acidic residues" evidence="4">
    <location>
        <begin position="21"/>
        <end position="34"/>
    </location>
</feature>
<dbReference type="FunFam" id="1.10.8.270:FF:000001">
    <property type="entry name" value="TBC1 domain family member 1"/>
    <property type="match status" value="1"/>
</dbReference>
<sequence>MPSKKTTSEENLSQQQVLISVDRDESLTSKDNDVSSKLSSAGQIVEKNVTLTNSINNAIDKDKNITIGQDTRNKIRSNEEKSSVKTASRSKSINNQNLNKSNSTSAHTKQANSTKEKQKPSPIITAIRTKTETEKKKVTSTPKVKNINSRKQNKEDIIDDDSSENDRSLNKKRSVPPKLNLTFKNRPIDPPKQSPLRSTVTSESSTQPPIVSPKIMELRRSEPFASKPTNNTDEDNNLSVTANPKKKPTKQPTFSSKVRRGSTVRTQAKKTTSALGVLPKGELNQELLARLEEQNSQLPPQDSTEFLLARLERQNEMLDNDPKSVCIKSNVLQANLETVQSLINNNTNLTVNESSNVTIPVFKDGDLSDIVDMDFWSALIQDYTSVAAKTPHLLTAKLQQGLPPKLRGLIWQSMCQASSTYLETMYSQLLTESTPYDKIIQRDLARTFPSIEMFKEENGEGQTMLWNVLKAYSLYDPLVGYCQGLGFLVGPLLMNTYDMRTMFTLNMEGLQLRHYQFTALLSQILPDLHAHFLEFGVNVAMFASQWFLSLFAYTYPLPLVLRIYDIVFAEGAPETIMRVAVALLQKNEAKLLELEEFEDLLDFLTSSLYESYNNEPTGLINDAMALSSVITKAKLDQLSEIYVKELEDKKKRADELVAVRFNGRFGRNKKEKKSREKRDKTKRWTFGAIPSSKDSKDSSSTSSDLSTSDNESQVQTPTSSPNSTNVRVLHQQIEDLATALSLLQKEHVDVTEQLVTIKMEKMDFVTEIETLKSKLRSLEKENKRMSTDSIYSIESSTTLNDENSYSGRTTRISSPVTPTLSKTELLHENLKNKISQTEHLSDSTDNLTKEFKKVFMNETTMAEEIERVKEEKWELIQENIELVKRVEELEITLETSTLTQSQLLDKNIFLREEIERLDEEATQALYEQSTMENDVKEVKILRSENAKLITENERFKKQIENLRQGNNSNETRENREIHEVRENREISNKSTNARRVSFLSFFGTDTNPKYNSKRRNTDPFSDFQPSECIGECASKKRADNAEQMLNQVKALLEQSEAARETMSIQLEELNNLINGFSDISDIVPFEPEEVDSKPNRGKRFSTLSLASFFA</sequence>
<evidence type="ECO:0000259" key="5">
    <source>
        <dbReference type="PROSITE" id="PS50086"/>
    </source>
</evidence>
<dbReference type="EMBL" id="CAJVPY010000336">
    <property type="protein sequence ID" value="CAG8466562.1"/>
    <property type="molecule type" value="Genomic_DNA"/>
</dbReference>
<keyword evidence="7" id="KW-1185">Reference proteome</keyword>
<dbReference type="PANTHER" id="PTHR47219:SF9">
    <property type="entry name" value="GTPASE ACTIVATING PROTEIN AND CENTROSOME-ASSOCIATED, ISOFORM B"/>
    <property type="match status" value="1"/>
</dbReference>
<dbReference type="Gene3D" id="1.10.8.270">
    <property type="entry name" value="putative rabgap domain of human tbc1 domain family member 14 like domains"/>
    <property type="match status" value="1"/>
</dbReference>
<feature type="compositionally biased region" description="Low complexity" evidence="4">
    <location>
        <begin position="698"/>
        <end position="709"/>
    </location>
</feature>
<dbReference type="InterPro" id="IPR035969">
    <property type="entry name" value="Rab-GAP_TBC_sf"/>
</dbReference>
<evidence type="ECO:0000256" key="4">
    <source>
        <dbReference type="SAM" id="MobiDB-lite"/>
    </source>
</evidence>
<proteinExistence type="predicted"/>
<gene>
    <name evidence="6" type="ORF">DERYTH_LOCUS1256</name>
</gene>
<dbReference type="PANTHER" id="PTHR47219">
    <property type="entry name" value="RAB GTPASE-ACTIVATING PROTEIN 1-LIKE"/>
    <property type="match status" value="1"/>
</dbReference>
<feature type="coiled-coil region" evidence="3">
    <location>
        <begin position="900"/>
        <end position="972"/>
    </location>
</feature>
<feature type="compositionally biased region" description="Polar residues" evidence="4">
    <location>
        <begin position="9"/>
        <end position="18"/>
    </location>
</feature>
<keyword evidence="2 3" id="KW-0175">Coiled coil</keyword>
<dbReference type="GO" id="GO:0005096">
    <property type="term" value="F:GTPase activator activity"/>
    <property type="evidence" value="ECO:0007669"/>
    <property type="project" value="UniProtKB-KW"/>
</dbReference>
<feature type="region of interest" description="Disordered" evidence="4">
    <location>
        <begin position="668"/>
        <end position="725"/>
    </location>
</feature>
<evidence type="ECO:0000256" key="3">
    <source>
        <dbReference type="SAM" id="Coils"/>
    </source>
</evidence>
<dbReference type="Proteomes" id="UP000789405">
    <property type="component" value="Unassembled WGS sequence"/>
</dbReference>
<dbReference type="FunFam" id="1.10.472.80:FF:000027">
    <property type="entry name" value="GTPase activating protein (Evi5)"/>
    <property type="match status" value="1"/>
</dbReference>
<dbReference type="OrthoDB" id="159449at2759"/>
<feature type="compositionally biased region" description="Polar residues" evidence="4">
    <location>
        <begin position="710"/>
        <end position="725"/>
    </location>
</feature>
<feature type="region of interest" description="Disordered" evidence="4">
    <location>
        <begin position="1"/>
        <end position="45"/>
    </location>
</feature>
<dbReference type="GO" id="GO:0031267">
    <property type="term" value="F:small GTPase binding"/>
    <property type="evidence" value="ECO:0007669"/>
    <property type="project" value="TreeGrafter"/>
</dbReference>
<dbReference type="SMART" id="SM00164">
    <property type="entry name" value="TBC"/>
    <property type="match status" value="1"/>
</dbReference>
<evidence type="ECO:0000256" key="1">
    <source>
        <dbReference type="ARBA" id="ARBA00022468"/>
    </source>
</evidence>
<accession>A0A9N8Z574</accession>
<evidence type="ECO:0000313" key="7">
    <source>
        <dbReference type="Proteomes" id="UP000789405"/>
    </source>
</evidence>
<comment type="caution">
    <text evidence="6">The sequence shown here is derived from an EMBL/GenBank/DDBJ whole genome shotgun (WGS) entry which is preliminary data.</text>
</comment>
<feature type="region of interest" description="Disordered" evidence="4">
    <location>
        <begin position="797"/>
        <end position="818"/>
    </location>
</feature>
<feature type="coiled-coil region" evidence="3">
    <location>
        <begin position="1038"/>
        <end position="1072"/>
    </location>
</feature>
<name>A0A9N8Z574_9GLOM</name>
<feature type="coiled-coil region" evidence="3">
    <location>
        <begin position="726"/>
        <end position="788"/>
    </location>
</feature>
<feature type="compositionally biased region" description="Polar residues" evidence="4">
    <location>
        <begin position="195"/>
        <end position="209"/>
    </location>
</feature>
<dbReference type="Gene3D" id="1.10.10.750">
    <property type="entry name" value="Ypt/Rab-GAP domain of gyp1p, domain 1"/>
    <property type="match status" value="1"/>
</dbReference>
<dbReference type="FunFam" id="1.10.10.750:FF:000003">
    <property type="entry name" value="GTPase activating protein (Evi5)"/>
    <property type="match status" value="1"/>
</dbReference>
<organism evidence="6 7">
    <name type="scientific">Dentiscutata erythropus</name>
    <dbReference type="NCBI Taxonomy" id="1348616"/>
    <lineage>
        <taxon>Eukaryota</taxon>
        <taxon>Fungi</taxon>
        <taxon>Fungi incertae sedis</taxon>
        <taxon>Mucoromycota</taxon>
        <taxon>Glomeromycotina</taxon>
        <taxon>Glomeromycetes</taxon>
        <taxon>Diversisporales</taxon>
        <taxon>Gigasporaceae</taxon>
        <taxon>Dentiscutata</taxon>
    </lineage>
</organism>
<dbReference type="AlphaFoldDB" id="A0A9N8Z574"/>
<feature type="compositionally biased region" description="Polar residues" evidence="4">
    <location>
        <begin position="227"/>
        <end position="242"/>
    </location>
</feature>
<dbReference type="InterPro" id="IPR000195">
    <property type="entry name" value="Rab-GAP-TBC_dom"/>
</dbReference>
<protein>
    <submittedName>
        <fullName evidence="6">22617_t:CDS:1</fullName>
    </submittedName>
</protein>
<keyword evidence="1" id="KW-0343">GTPase activation</keyword>
<dbReference type="SUPFAM" id="SSF47923">
    <property type="entry name" value="Ypt/Rab-GAP domain of gyp1p"/>
    <property type="match status" value="2"/>
</dbReference>
<dbReference type="InterPro" id="IPR050302">
    <property type="entry name" value="Rab_GAP_TBC_domain"/>
</dbReference>
<dbReference type="PROSITE" id="PS50086">
    <property type="entry name" value="TBC_RABGAP"/>
    <property type="match status" value="1"/>
</dbReference>
<reference evidence="6" key="1">
    <citation type="submission" date="2021-06" db="EMBL/GenBank/DDBJ databases">
        <authorList>
            <person name="Kallberg Y."/>
            <person name="Tangrot J."/>
            <person name="Rosling A."/>
        </authorList>
    </citation>
    <scope>NUCLEOTIDE SEQUENCE</scope>
    <source>
        <strain evidence="6">MA453B</strain>
    </source>
</reference>
<feature type="compositionally biased region" description="Basic and acidic residues" evidence="4">
    <location>
        <begin position="71"/>
        <end position="83"/>
    </location>
</feature>
<evidence type="ECO:0000256" key="2">
    <source>
        <dbReference type="ARBA" id="ARBA00023054"/>
    </source>
</evidence>